<dbReference type="InterPro" id="IPR018891">
    <property type="entry name" value="AIPR_C"/>
</dbReference>
<accession>A0A3P1C0T6</accession>
<proteinExistence type="predicted"/>
<dbReference type="Pfam" id="PF10592">
    <property type="entry name" value="AIPR"/>
    <property type="match status" value="1"/>
</dbReference>
<dbReference type="OrthoDB" id="9806213at2"/>
<dbReference type="AlphaFoldDB" id="A0A3P1C0T6"/>
<organism evidence="3 4">
    <name type="scientific">Larkinella rosea</name>
    <dbReference type="NCBI Taxonomy" id="2025312"/>
    <lineage>
        <taxon>Bacteria</taxon>
        <taxon>Pseudomonadati</taxon>
        <taxon>Bacteroidota</taxon>
        <taxon>Cytophagia</taxon>
        <taxon>Cytophagales</taxon>
        <taxon>Spirosomataceae</taxon>
        <taxon>Larkinella</taxon>
    </lineage>
</organism>
<sequence>MDIQEYINYRDDLLDETRDEEGFISESSLINAVLPAMSDAKLIDSDDYSDAFFCNYPENIKINGYKFNESEERLQLFIVNESSLFPNATPEDLLISQKAHYDALFAKAIKFIRKSTRRHLIDDVQEAHPAKSLINFLSSVKGIEQIDVIEIFLISATATVEIRGASPQPKQIDFEEELLKVLITKADRTSVEKKISIYKRLIDLNFLFNVLISQGNREILEVDFVSLFGEGIQAIRAADEQHFESYLCVLPAPMLADLYKRYSTRMLEKNVRSFLQFKGVNQGIRDTIRKTPEYFIAYNNGLTVTAVGAITEQKGELTQISSLKDFQIVNGGQTTASIYFSQKDGLDISKIKIMAKVNIAKNAGEEDLNELISNISKFSNAQSKVSNADLRSRNEQLIRIKVMSESTLTPSGKKWFFERFKGEFDTLQRKNPRSKARLNSEFPKKRRFSKEGLAKYYMSWGGQPYLVKKGGDKVFRIFIEEISGTGGGKAPVIDRDFFEAMIARVILFRELEDIYGDGRNAIGQLRSAVVPYTISVLHNFTSESRTGNGFDLQKIWQREGLEKDIRSMLTDLMKLMNELIKKYAASDDYGEFSKRKELWDLIIQSTELKEFIRSNTFQDAVKKYLMTKEDLQKRQHRKTKFKPVDFSNLSANIRIFSRRAEFYRKLRLSLIESLSASESKKFDHIIYSIGNLTDISDSYCSFEQEMTNKIRSENPEVFDRIDVDENNAWLKAFDLITTIYNQCIENGQDLISAFQRQREIARQKGLKYDSVYDEIGKSLKEGKAPTIRHIQSVGNISWKS</sequence>
<dbReference type="InterPro" id="IPR055101">
    <property type="entry name" value="AIPR_N"/>
</dbReference>
<evidence type="ECO:0000313" key="4">
    <source>
        <dbReference type="Proteomes" id="UP000271925"/>
    </source>
</evidence>
<keyword evidence="4" id="KW-1185">Reference proteome</keyword>
<dbReference type="Pfam" id="PF22879">
    <property type="entry name" value="AIPR_N"/>
    <property type="match status" value="1"/>
</dbReference>
<protein>
    <submittedName>
        <fullName evidence="3">Abortive phage infection protein</fullName>
    </submittedName>
</protein>
<evidence type="ECO:0000259" key="2">
    <source>
        <dbReference type="Pfam" id="PF22879"/>
    </source>
</evidence>
<comment type="caution">
    <text evidence="3">The sequence shown here is derived from an EMBL/GenBank/DDBJ whole genome shotgun (WGS) entry which is preliminary data.</text>
</comment>
<dbReference type="RefSeq" id="WP_124870700.1">
    <property type="nucleotide sequence ID" value="NZ_RQJO01000007.1"/>
</dbReference>
<reference evidence="3 4" key="1">
    <citation type="submission" date="2018-11" db="EMBL/GenBank/DDBJ databases">
        <authorList>
            <person name="Zhou Z."/>
            <person name="Wang G."/>
        </authorList>
    </citation>
    <scope>NUCLEOTIDE SEQUENCE [LARGE SCALE GENOMIC DNA]</scope>
    <source>
        <strain evidence="3 4">KCTC52004</strain>
    </source>
</reference>
<gene>
    <name evidence="3" type="ORF">EHT25_03455</name>
</gene>
<evidence type="ECO:0000259" key="1">
    <source>
        <dbReference type="Pfam" id="PF10592"/>
    </source>
</evidence>
<name>A0A3P1C0T6_9BACT</name>
<feature type="domain" description="Abortive phage infection protein C-terminal" evidence="1">
    <location>
        <begin position="267"/>
        <end position="582"/>
    </location>
</feature>
<dbReference type="EMBL" id="RQJO01000007">
    <property type="protein sequence ID" value="RRB06858.1"/>
    <property type="molecule type" value="Genomic_DNA"/>
</dbReference>
<dbReference type="Proteomes" id="UP000271925">
    <property type="component" value="Unassembled WGS sequence"/>
</dbReference>
<evidence type="ECO:0000313" key="3">
    <source>
        <dbReference type="EMBL" id="RRB06858.1"/>
    </source>
</evidence>
<feature type="domain" description="Abortive infection phage resistance protein N-terminal" evidence="2">
    <location>
        <begin position="42"/>
        <end position="159"/>
    </location>
</feature>